<keyword evidence="8" id="KW-1185">Reference proteome</keyword>
<dbReference type="PANTHER" id="PTHR30385">
    <property type="entry name" value="SIGMA FACTOR F FLAGELLAR"/>
    <property type="match status" value="1"/>
</dbReference>
<dbReference type="GO" id="GO:0006352">
    <property type="term" value="P:DNA-templated transcription initiation"/>
    <property type="evidence" value="ECO:0007669"/>
    <property type="project" value="InterPro"/>
</dbReference>
<keyword evidence="4" id="KW-0804">Transcription</keyword>
<keyword evidence="1" id="KW-0805">Transcription regulation</keyword>
<dbReference type="InterPro" id="IPR013324">
    <property type="entry name" value="RNA_pol_sigma_r3/r4-like"/>
</dbReference>
<organism evidence="7 8">
    <name type="scientific">Virgisporangium ochraceum</name>
    <dbReference type="NCBI Taxonomy" id="65505"/>
    <lineage>
        <taxon>Bacteria</taxon>
        <taxon>Bacillati</taxon>
        <taxon>Actinomycetota</taxon>
        <taxon>Actinomycetes</taxon>
        <taxon>Micromonosporales</taxon>
        <taxon>Micromonosporaceae</taxon>
        <taxon>Virgisporangium</taxon>
    </lineage>
</organism>
<protein>
    <recommendedName>
        <fullName evidence="6">RNA polymerase sigma-70 region 4 domain-containing protein</fullName>
    </recommendedName>
</protein>
<dbReference type="AlphaFoldDB" id="A0A8J3ZZQ1"/>
<comment type="caution">
    <text evidence="7">The sequence shown here is derived from an EMBL/GenBank/DDBJ whole genome shotgun (WGS) entry which is preliminary data.</text>
</comment>
<name>A0A8J3ZZQ1_9ACTN</name>
<proteinExistence type="predicted"/>
<dbReference type="EMBL" id="BOPH01000108">
    <property type="protein sequence ID" value="GIJ73037.1"/>
    <property type="molecule type" value="Genomic_DNA"/>
</dbReference>
<dbReference type="GO" id="GO:0003677">
    <property type="term" value="F:DNA binding"/>
    <property type="evidence" value="ECO:0007669"/>
    <property type="project" value="UniProtKB-KW"/>
</dbReference>
<evidence type="ECO:0000313" key="7">
    <source>
        <dbReference type="EMBL" id="GIJ73037.1"/>
    </source>
</evidence>
<evidence type="ECO:0000259" key="6">
    <source>
        <dbReference type="Pfam" id="PF04545"/>
    </source>
</evidence>
<gene>
    <name evidence="7" type="ORF">Voc01_079540</name>
</gene>
<evidence type="ECO:0000313" key="8">
    <source>
        <dbReference type="Proteomes" id="UP000635606"/>
    </source>
</evidence>
<dbReference type="SUPFAM" id="SSF88659">
    <property type="entry name" value="Sigma3 and sigma4 domains of RNA polymerase sigma factors"/>
    <property type="match status" value="1"/>
</dbReference>
<dbReference type="RefSeq" id="WP_203932865.1">
    <property type="nucleotide sequence ID" value="NZ_BOPH01000108.1"/>
</dbReference>
<dbReference type="PANTHER" id="PTHR30385:SF4">
    <property type="entry name" value="RNA POLYMERASE SIGMA-E FACTOR"/>
    <property type="match status" value="1"/>
</dbReference>
<evidence type="ECO:0000256" key="1">
    <source>
        <dbReference type="ARBA" id="ARBA00023015"/>
    </source>
</evidence>
<feature type="domain" description="RNA polymerase sigma-70 region 4" evidence="6">
    <location>
        <begin position="49"/>
        <end position="97"/>
    </location>
</feature>
<evidence type="ECO:0000256" key="2">
    <source>
        <dbReference type="ARBA" id="ARBA00023082"/>
    </source>
</evidence>
<evidence type="ECO:0000256" key="4">
    <source>
        <dbReference type="ARBA" id="ARBA00023163"/>
    </source>
</evidence>
<sequence length="101" mass="11185">MTAAQGYRPASLDAPVGVGPDAATLQEQFGTDDPASTRSCTTSRWRRIIATLPGRDRAILGTRFFDDLCQREIADRIGVSQMHVSRLLTRILGRIRQELLT</sequence>
<accession>A0A8J3ZZQ1</accession>
<dbReference type="InterPro" id="IPR007630">
    <property type="entry name" value="RNA_pol_sigma70_r4"/>
</dbReference>
<dbReference type="InterPro" id="IPR014284">
    <property type="entry name" value="RNA_pol_sigma-70_dom"/>
</dbReference>
<dbReference type="NCBIfam" id="TIGR02937">
    <property type="entry name" value="sigma70-ECF"/>
    <property type="match status" value="1"/>
</dbReference>
<dbReference type="GO" id="GO:0016987">
    <property type="term" value="F:sigma factor activity"/>
    <property type="evidence" value="ECO:0007669"/>
    <property type="project" value="UniProtKB-KW"/>
</dbReference>
<dbReference type="Proteomes" id="UP000635606">
    <property type="component" value="Unassembled WGS sequence"/>
</dbReference>
<keyword evidence="2" id="KW-0731">Sigma factor</keyword>
<keyword evidence="3" id="KW-0238">DNA-binding</keyword>
<feature type="region of interest" description="Disordered" evidence="5">
    <location>
        <begin position="1"/>
        <end position="39"/>
    </location>
</feature>
<evidence type="ECO:0000256" key="5">
    <source>
        <dbReference type="SAM" id="MobiDB-lite"/>
    </source>
</evidence>
<evidence type="ECO:0000256" key="3">
    <source>
        <dbReference type="ARBA" id="ARBA00023125"/>
    </source>
</evidence>
<dbReference type="CDD" id="cd06171">
    <property type="entry name" value="Sigma70_r4"/>
    <property type="match status" value="1"/>
</dbReference>
<reference evidence="7" key="1">
    <citation type="submission" date="2021-01" db="EMBL/GenBank/DDBJ databases">
        <title>Whole genome shotgun sequence of Virgisporangium ochraceum NBRC 16418.</title>
        <authorList>
            <person name="Komaki H."/>
            <person name="Tamura T."/>
        </authorList>
    </citation>
    <scope>NUCLEOTIDE SEQUENCE</scope>
    <source>
        <strain evidence="7">NBRC 16418</strain>
    </source>
</reference>
<dbReference type="Gene3D" id="1.20.140.160">
    <property type="match status" value="1"/>
</dbReference>
<dbReference type="Pfam" id="PF04545">
    <property type="entry name" value="Sigma70_r4"/>
    <property type="match status" value="1"/>
</dbReference>